<dbReference type="EMBL" id="CTRP01000014">
    <property type="protein sequence ID" value="CQR73718.1"/>
    <property type="molecule type" value="Genomic_DNA"/>
</dbReference>
<evidence type="ECO:0000313" key="1">
    <source>
        <dbReference type="EMBL" id="CQR73718.1"/>
    </source>
</evidence>
<dbReference type="AlphaFoldDB" id="A0A0U1L211"/>
<keyword evidence="2" id="KW-1185">Reference proteome</keyword>
<evidence type="ECO:0000313" key="2">
    <source>
        <dbReference type="Proteomes" id="UP000049855"/>
    </source>
</evidence>
<sequence>MDSFDLVKNFVPEPQNLVYLDKGFYFIEGEYSYHKHQYFPNLLVFGYRNAEFIASFFRKIMEV</sequence>
<protein>
    <submittedName>
        <fullName evidence="1">Uncharacterized protein</fullName>
    </submittedName>
</protein>
<reference evidence="2" key="1">
    <citation type="submission" date="2015-03" db="EMBL/GenBank/DDBJ databases">
        <authorList>
            <person name="Nijsse Bart"/>
        </authorList>
    </citation>
    <scope>NUCLEOTIDE SEQUENCE [LARGE SCALE GENOMIC DNA]</scope>
</reference>
<name>A0A0U1L211_9FIRM</name>
<accession>A0A0U1L211</accession>
<organism evidence="1 2">
    <name type="scientific">Sporomusa ovata</name>
    <dbReference type="NCBI Taxonomy" id="2378"/>
    <lineage>
        <taxon>Bacteria</taxon>
        <taxon>Bacillati</taxon>
        <taxon>Bacillota</taxon>
        <taxon>Negativicutes</taxon>
        <taxon>Selenomonadales</taxon>
        <taxon>Sporomusaceae</taxon>
        <taxon>Sporomusa</taxon>
    </lineage>
</organism>
<proteinExistence type="predicted"/>
<dbReference type="Proteomes" id="UP000049855">
    <property type="component" value="Unassembled WGS sequence"/>
</dbReference>
<gene>
    <name evidence="1" type="ORF">SpAn4DRAFT_0180</name>
</gene>